<dbReference type="EMBL" id="JASPKY010000394">
    <property type="protein sequence ID" value="KAK9702368.1"/>
    <property type="molecule type" value="Genomic_DNA"/>
</dbReference>
<evidence type="ECO:0000313" key="1">
    <source>
        <dbReference type="EMBL" id="KAK9702368.1"/>
    </source>
</evidence>
<organism evidence="1 2">
    <name type="scientific">Popillia japonica</name>
    <name type="common">Japanese beetle</name>
    <dbReference type="NCBI Taxonomy" id="7064"/>
    <lineage>
        <taxon>Eukaryota</taxon>
        <taxon>Metazoa</taxon>
        <taxon>Ecdysozoa</taxon>
        <taxon>Arthropoda</taxon>
        <taxon>Hexapoda</taxon>
        <taxon>Insecta</taxon>
        <taxon>Pterygota</taxon>
        <taxon>Neoptera</taxon>
        <taxon>Endopterygota</taxon>
        <taxon>Coleoptera</taxon>
        <taxon>Polyphaga</taxon>
        <taxon>Scarabaeiformia</taxon>
        <taxon>Scarabaeidae</taxon>
        <taxon>Rutelinae</taxon>
        <taxon>Popillia</taxon>
    </lineage>
</organism>
<comment type="caution">
    <text evidence="1">The sequence shown here is derived from an EMBL/GenBank/DDBJ whole genome shotgun (WGS) entry which is preliminary data.</text>
</comment>
<gene>
    <name evidence="1" type="ORF">QE152_g29999</name>
</gene>
<dbReference type="AlphaFoldDB" id="A0AAW1JGJ6"/>
<reference evidence="1 2" key="1">
    <citation type="journal article" date="2024" name="BMC Genomics">
        <title>De novo assembly and annotation of Popillia japonica's genome with initial clues to its potential as an invasive pest.</title>
        <authorList>
            <person name="Cucini C."/>
            <person name="Boschi S."/>
            <person name="Funari R."/>
            <person name="Cardaioli E."/>
            <person name="Iannotti N."/>
            <person name="Marturano G."/>
            <person name="Paoli F."/>
            <person name="Bruttini M."/>
            <person name="Carapelli A."/>
            <person name="Frati F."/>
            <person name="Nardi F."/>
        </authorList>
    </citation>
    <scope>NUCLEOTIDE SEQUENCE [LARGE SCALE GENOMIC DNA]</scope>
    <source>
        <strain evidence="1">DMR45628</strain>
    </source>
</reference>
<sequence length="86" mass="9886">MRNVLLCDQAKCTNADGRLESVRIGGGIRQDAECPPVRPSEMYKRRWTVRKCPYRRRYSLESYSFGGCDGSRSNRKTLVILVRSQS</sequence>
<protein>
    <submittedName>
        <fullName evidence="1">Uncharacterized protein</fullName>
    </submittedName>
</protein>
<dbReference type="Proteomes" id="UP001458880">
    <property type="component" value="Unassembled WGS sequence"/>
</dbReference>
<keyword evidence="2" id="KW-1185">Reference proteome</keyword>
<evidence type="ECO:0000313" key="2">
    <source>
        <dbReference type="Proteomes" id="UP001458880"/>
    </source>
</evidence>
<name>A0AAW1JGJ6_POPJA</name>
<accession>A0AAW1JGJ6</accession>
<proteinExistence type="predicted"/>